<comment type="caution">
    <text evidence="2">The sequence shown here is derived from an EMBL/GenBank/DDBJ whole genome shotgun (WGS) entry which is preliminary data.</text>
</comment>
<dbReference type="AlphaFoldDB" id="A0A5B7IAD7"/>
<evidence type="ECO:0000313" key="2">
    <source>
        <dbReference type="EMBL" id="MPC77838.1"/>
    </source>
</evidence>
<gene>
    <name evidence="2" type="ORF">E2C01_072306</name>
</gene>
<name>A0A5B7IAD7_PORTR</name>
<dbReference type="EMBL" id="VSRR010046894">
    <property type="protein sequence ID" value="MPC77838.1"/>
    <property type="molecule type" value="Genomic_DNA"/>
</dbReference>
<organism evidence="2 3">
    <name type="scientific">Portunus trituberculatus</name>
    <name type="common">Swimming crab</name>
    <name type="synonym">Neptunus trituberculatus</name>
    <dbReference type="NCBI Taxonomy" id="210409"/>
    <lineage>
        <taxon>Eukaryota</taxon>
        <taxon>Metazoa</taxon>
        <taxon>Ecdysozoa</taxon>
        <taxon>Arthropoda</taxon>
        <taxon>Crustacea</taxon>
        <taxon>Multicrustacea</taxon>
        <taxon>Malacostraca</taxon>
        <taxon>Eumalacostraca</taxon>
        <taxon>Eucarida</taxon>
        <taxon>Decapoda</taxon>
        <taxon>Pleocyemata</taxon>
        <taxon>Brachyura</taxon>
        <taxon>Eubrachyura</taxon>
        <taxon>Portunoidea</taxon>
        <taxon>Portunidae</taxon>
        <taxon>Portuninae</taxon>
        <taxon>Portunus</taxon>
    </lineage>
</organism>
<evidence type="ECO:0000313" key="3">
    <source>
        <dbReference type="Proteomes" id="UP000324222"/>
    </source>
</evidence>
<reference evidence="2 3" key="1">
    <citation type="submission" date="2019-05" db="EMBL/GenBank/DDBJ databases">
        <title>Another draft genome of Portunus trituberculatus and its Hox gene families provides insights of decapod evolution.</title>
        <authorList>
            <person name="Jeong J.-H."/>
            <person name="Song I."/>
            <person name="Kim S."/>
            <person name="Choi T."/>
            <person name="Kim D."/>
            <person name="Ryu S."/>
            <person name="Kim W."/>
        </authorList>
    </citation>
    <scope>NUCLEOTIDE SEQUENCE [LARGE SCALE GENOMIC DNA]</scope>
    <source>
        <tissue evidence="2">Muscle</tissue>
    </source>
</reference>
<feature type="region of interest" description="Disordered" evidence="1">
    <location>
        <begin position="35"/>
        <end position="58"/>
    </location>
</feature>
<keyword evidence="3" id="KW-1185">Reference proteome</keyword>
<dbReference type="Proteomes" id="UP000324222">
    <property type="component" value="Unassembled WGS sequence"/>
</dbReference>
<sequence>MFSHPEAWWARTFLQPMQTTGTAHLFGAEGELSLEAAPDNNKSSPRKAAGGKSSSINKTQSCSPFLSTFTCEPSQCPCRLSAEKLTQHDEHLWRKQTLRQHTSRCPQMLPVNRK</sequence>
<protein>
    <submittedName>
        <fullName evidence="2">Uncharacterized protein</fullName>
    </submittedName>
</protein>
<evidence type="ECO:0000256" key="1">
    <source>
        <dbReference type="SAM" id="MobiDB-lite"/>
    </source>
</evidence>
<accession>A0A5B7IAD7</accession>
<proteinExistence type="predicted"/>